<evidence type="ECO:0000256" key="5">
    <source>
        <dbReference type="ARBA" id="ARBA00023002"/>
    </source>
</evidence>
<evidence type="ECO:0000256" key="2">
    <source>
        <dbReference type="ARBA" id="ARBA00008072"/>
    </source>
</evidence>
<dbReference type="HOGENOM" id="CLU_026673_14_1_11"/>
<evidence type="ECO:0000313" key="8">
    <source>
        <dbReference type="EMBL" id="AEW98449.1"/>
    </source>
</evidence>
<dbReference type="OrthoDB" id="334894at2"/>
<keyword evidence="9" id="KW-1185">Reference proteome</keyword>
<evidence type="ECO:0000256" key="1">
    <source>
        <dbReference type="ARBA" id="ARBA00001947"/>
    </source>
</evidence>
<evidence type="ECO:0000256" key="4">
    <source>
        <dbReference type="ARBA" id="ARBA00022833"/>
    </source>
</evidence>
<dbReference type="KEGG" id="sct:SCAT_p1472"/>
<dbReference type="PATRIC" id="fig|1003195.11.peg.1423"/>
<name>F8JKQ8_STREN</name>
<dbReference type="CDD" id="cd08278">
    <property type="entry name" value="benzyl_alcohol_DH"/>
    <property type="match status" value="1"/>
</dbReference>
<dbReference type="Pfam" id="PF00107">
    <property type="entry name" value="ADH_zinc_N"/>
    <property type="match status" value="1"/>
</dbReference>
<dbReference type="InterPro" id="IPR036291">
    <property type="entry name" value="NAD(P)-bd_dom_sf"/>
</dbReference>
<comment type="similarity">
    <text evidence="2 6">Belongs to the zinc-containing alcohol dehydrogenase family.</text>
</comment>
<protein>
    <submittedName>
        <fullName evidence="8">Alcohol dehydrogenase zinc-binding domain protein</fullName>
    </submittedName>
</protein>
<organism evidence="8 9">
    <name type="scientific">Streptantibioticus cattleyicolor (strain ATCC 35852 / DSM 46488 / JCM 4925 / NBRC 14057 / NRRL 8057)</name>
    <name type="common">Streptomyces cattleya</name>
    <dbReference type="NCBI Taxonomy" id="1003195"/>
    <lineage>
        <taxon>Bacteria</taxon>
        <taxon>Bacillati</taxon>
        <taxon>Actinomycetota</taxon>
        <taxon>Actinomycetes</taxon>
        <taxon>Kitasatosporales</taxon>
        <taxon>Streptomycetaceae</taxon>
        <taxon>Streptantibioticus</taxon>
    </lineage>
</organism>
<evidence type="ECO:0000256" key="3">
    <source>
        <dbReference type="ARBA" id="ARBA00022723"/>
    </source>
</evidence>
<dbReference type="Gene3D" id="3.90.180.10">
    <property type="entry name" value="Medium-chain alcohol dehydrogenases, catalytic domain"/>
    <property type="match status" value="1"/>
</dbReference>
<dbReference type="Gene3D" id="3.40.50.720">
    <property type="entry name" value="NAD(P)-binding Rossmann-like Domain"/>
    <property type="match status" value="1"/>
</dbReference>
<keyword evidence="8" id="KW-0614">Plasmid</keyword>
<dbReference type="GO" id="GO:0008270">
    <property type="term" value="F:zinc ion binding"/>
    <property type="evidence" value="ECO:0007669"/>
    <property type="project" value="InterPro"/>
</dbReference>
<dbReference type="EMBL" id="CP003229">
    <property type="protein sequence ID" value="AEW98449.1"/>
    <property type="molecule type" value="Genomic_DNA"/>
</dbReference>
<evidence type="ECO:0000259" key="7">
    <source>
        <dbReference type="SMART" id="SM00829"/>
    </source>
</evidence>
<keyword evidence="3 6" id="KW-0479">Metal-binding</keyword>
<keyword evidence="4 6" id="KW-0862">Zinc</keyword>
<evidence type="ECO:0000256" key="6">
    <source>
        <dbReference type="RuleBase" id="RU361277"/>
    </source>
</evidence>
<dbReference type="SUPFAM" id="SSF51735">
    <property type="entry name" value="NAD(P)-binding Rossmann-fold domains"/>
    <property type="match status" value="1"/>
</dbReference>
<comment type="cofactor">
    <cofactor evidence="1 6">
        <name>Zn(2+)</name>
        <dbReference type="ChEBI" id="CHEBI:29105"/>
    </cofactor>
</comment>
<keyword evidence="5" id="KW-0560">Oxidoreductase</keyword>
<dbReference type="SMART" id="SM00829">
    <property type="entry name" value="PKS_ER"/>
    <property type="match status" value="1"/>
</dbReference>
<dbReference type="InterPro" id="IPR013149">
    <property type="entry name" value="ADH-like_C"/>
</dbReference>
<dbReference type="PROSITE" id="PS00059">
    <property type="entry name" value="ADH_ZINC"/>
    <property type="match status" value="1"/>
</dbReference>
<dbReference type="Proteomes" id="UP000007842">
    <property type="component" value="Plasmid pSCATT"/>
</dbReference>
<geneLocation type="plasmid" evidence="8 9">
    <name>pSCATT</name>
</geneLocation>
<reference evidence="9" key="1">
    <citation type="submission" date="2011-12" db="EMBL/GenBank/DDBJ databases">
        <title>Complete genome sequence of Streptomyces cattleya strain DSM 46488.</title>
        <authorList>
            <person name="Ou H.-Y."/>
            <person name="Li P."/>
            <person name="Zhao C."/>
            <person name="O'Hagan D."/>
            <person name="Deng Z."/>
        </authorList>
    </citation>
    <scope>NUCLEOTIDE SEQUENCE [LARGE SCALE GENOMIC DNA]</scope>
    <source>
        <strain evidence="9">ATCC 35852 / DSM 46488 / JCM 4925 / NBRC 14057 / NRRL 8057</strain>
        <plasmid evidence="9">Plasmid pSCATT</plasmid>
    </source>
</reference>
<proteinExistence type="inferred from homology"/>
<gene>
    <name evidence="8" type="ordered locus">SCATT_p02560</name>
</gene>
<dbReference type="Pfam" id="PF08240">
    <property type="entry name" value="ADH_N"/>
    <property type="match status" value="1"/>
</dbReference>
<dbReference type="PANTHER" id="PTHR43350:SF21">
    <property type="entry name" value="S-NITROSOMYCOTHIOL REDUCTASE MSCR"/>
    <property type="match status" value="1"/>
</dbReference>
<evidence type="ECO:0000313" key="9">
    <source>
        <dbReference type="Proteomes" id="UP000007842"/>
    </source>
</evidence>
<dbReference type="AlphaFoldDB" id="F8JKQ8"/>
<dbReference type="GO" id="GO:0016491">
    <property type="term" value="F:oxidoreductase activity"/>
    <property type="evidence" value="ECO:0007669"/>
    <property type="project" value="UniProtKB-KW"/>
</dbReference>
<dbReference type="InterPro" id="IPR002328">
    <property type="entry name" value="ADH_Zn_CS"/>
</dbReference>
<sequence>MRIEAAVLRKPDQPFEMAHLELDEPGFGEVLVRAVASGVCHTDFLPRKGLPVTMPLVVGHEGAGVVEAVGPGVTGLAPGDHVVASFDSCGRCPACLSGRPNACTGFHARNLTGRRADGSTGARDADGTAVSARWFGQSCFADHWLATERNLVPVGKDLPLDKLGPFGCGLQTGAGAVLVAVPVGPGASLAVYGAGTLGLAAVMAARAAGAADITVVDLHPARRQLALELGATRAVDGADPDVTERVRDGRGEGYDLALDTTGRSSVVRSALAVLRPRGTCALVATGGDDLVIPPRALTAGRTLTYLLEGDAVPQVFIPRLIRLWQDGRFPFERLLTTYPLAGINDAERDTTAGTVVKPVLVHRGL</sequence>
<dbReference type="KEGG" id="scy:SCATT_p02560"/>
<dbReference type="PANTHER" id="PTHR43350">
    <property type="entry name" value="NAD-DEPENDENT ALCOHOL DEHYDROGENASE"/>
    <property type="match status" value="1"/>
</dbReference>
<dbReference type="InterPro" id="IPR020843">
    <property type="entry name" value="ER"/>
</dbReference>
<dbReference type="RefSeq" id="WP_014151919.1">
    <property type="nucleotide sequence ID" value="NC_016113.1"/>
</dbReference>
<dbReference type="SUPFAM" id="SSF50129">
    <property type="entry name" value="GroES-like"/>
    <property type="match status" value="1"/>
</dbReference>
<accession>G8XEZ8</accession>
<dbReference type="InterPro" id="IPR013154">
    <property type="entry name" value="ADH-like_N"/>
</dbReference>
<feature type="domain" description="Enoyl reductase (ER)" evidence="7">
    <location>
        <begin position="13"/>
        <end position="360"/>
    </location>
</feature>
<accession>F8JKQ8</accession>
<dbReference type="InterPro" id="IPR011032">
    <property type="entry name" value="GroES-like_sf"/>
</dbReference>